<keyword evidence="2" id="KW-1185">Reference proteome</keyword>
<sequence length="187" mass="20352">MGMKRIVTGHATTCTPGKEPVVKILINGEPEYTSYANTVQIAQVWQTHGMPTHVQGEKDEAKEANPNAIVVQDGSNLRWGELQPGAFVAMHRTSSVDYNIMTHGTIALVTPKEELDPNDIPTDLNDPRLEHTLASQGDVIVQRGTLHGWLNKGDVPAAWVSVIVPAESYKTAEGDTVKDGFWAKKSA</sequence>
<dbReference type="Gene3D" id="2.60.120.10">
    <property type="entry name" value="Jelly Rolls"/>
    <property type="match status" value="1"/>
</dbReference>
<organism evidence="1 2">
    <name type="scientific">Calocera cornea HHB12733</name>
    <dbReference type="NCBI Taxonomy" id="1353952"/>
    <lineage>
        <taxon>Eukaryota</taxon>
        <taxon>Fungi</taxon>
        <taxon>Dikarya</taxon>
        <taxon>Basidiomycota</taxon>
        <taxon>Agaricomycotina</taxon>
        <taxon>Dacrymycetes</taxon>
        <taxon>Dacrymycetales</taxon>
        <taxon>Dacrymycetaceae</taxon>
        <taxon>Calocera</taxon>
    </lineage>
</organism>
<dbReference type="SUPFAM" id="SSF51182">
    <property type="entry name" value="RmlC-like cupins"/>
    <property type="match status" value="1"/>
</dbReference>
<dbReference type="PANTHER" id="PTHR36156:SF2">
    <property type="entry name" value="CUPIN TYPE-2 DOMAIN-CONTAINING PROTEIN"/>
    <property type="match status" value="1"/>
</dbReference>
<evidence type="ECO:0000313" key="2">
    <source>
        <dbReference type="Proteomes" id="UP000076842"/>
    </source>
</evidence>
<dbReference type="EMBL" id="KV423999">
    <property type="protein sequence ID" value="KZT55215.1"/>
    <property type="molecule type" value="Genomic_DNA"/>
</dbReference>
<protein>
    <recommendedName>
        <fullName evidence="3">Cupin type-1 domain-containing protein</fullName>
    </recommendedName>
</protein>
<dbReference type="CDD" id="cd02231">
    <property type="entry name" value="cupin_BLL6423-like"/>
    <property type="match status" value="1"/>
</dbReference>
<name>A0A165ENF8_9BASI</name>
<proteinExistence type="predicted"/>
<dbReference type="PANTHER" id="PTHR36156">
    <property type="entry name" value="SLR2101 PROTEIN"/>
    <property type="match status" value="1"/>
</dbReference>
<gene>
    <name evidence="1" type="ORF">CALCODRAFT_498919</name>
</gene>
<dbReference type="InterPro" id="IPR011051">
    <property type="entry name" value="RmlC_Cupin_sf"/>
</dbReference>
<dbReference type="InParanoid" id="A0A165ENF8"/>
<dbReference type="STRING" id="1353952.A0A165ENF8"/>
<reference evidence="1 2" key="1">
    <citation type="journal article" date="2016" name="Mol. Biol. Evol.">
        <title>Comparative Genomics of Early-Diverging Mushroom-Forming Fungi Provides Insights into the Origins of Lignocellulose Decay Capabilities.</title>
        <authorList>
            <person name="Nagy L.G."/>
            <person name="Riley R."/>
            <person name="Tritt A."/>
            <person name="Adam C."/>
            <person name="Daum C."/>
            <person name="Floudas D."/>
            <person name="Sun H."/>
            <person name="Yadav J.S."/>
            <person name="Pangilinan J."/>
            <person name="Larsson K.H."/>
            <person name="Matsuura K."/>
            <person name="Barry K."/>
            <person name="Labutti K."/>
            <person name="Kuo R."/>
            <person name="Ohm R.A."/>
            <person name="Bhattacharya S.S."/>
            <person name="Shirouzu T."/>
            <person name="Yoshinaga Y."/>
            <person name="Martin F.M."/>
            <person name="Grigoriev I.V."/>
            <person name="Hibbett D.S."/>
        </authorList>
    </citation>
    <scope>NUCLEOTIDE SEQUENCE [LARGE SCALE GENOMIC DNA]</scope>
    <source>
        <strain evidence="1 2">HHB12733</strain>
    </source>
</reference>
<accession>A0A165ENF8</accession>
<dbReference type="InterPro" id="IPR014710">
    <property type="entry name" value="RmlC-like_jellyroll"/>
</dbReference>
<dbReference type="Proteomes" id="UP000076842">
    <property type="component" value="Unassembled WGS sequence"/>
</dbReference>
<dbReference type="AlphaFoldDB" id="A0A165ENF8"/>
<evidence type="ECO:0008006" key="3">
    <source>
        <dbReference type="Google" id="ProtNLM"/>
    </source>
</evidence>
<dbReference type="InterPro" id="IPR047142">
    <property type="entry name" value="OryJ/VirC-like"/>
</dbReference>
<evidence type="ECO:0000313" key="1">
    <source>
        <dbReference type="EMBL" id="KZT55215.1"/>
    </source>
</evidence>
<dbReference type="OrthoDB" id="5840532at2759"/>